<dbReference type="GO" id="GO:0016787">
    <property type="term" value="F:hydrolase activity"/>
    <property type="evidence" value="ECO:0007669"/>
    <property type="project" value="UniProtKB-KW"/>
</dbReference>
<dbReference type="OrthoDB" id="64736at2759"/>
<feature type="domain" description="Alpha-N-acetylglucosaminidase tim-barrel" evidence="5">
    <location>
        <begin position="356"/>
        <end position="693"/>
    </location>
</feature>
<feature type="region of interest" description="Disordered" evidence="4">
    <location>
        <begin position="1"/>
        <end position="23"/>
    </location>
</feature>
<evidence type="ECO:0000256" key="2">
    <source>
        <dbReference type="ARBA" id="ARBA00022801"/>
    </source>
</evidence>
<dbReference type="Pfam" id="PF12971">
    <property type="entry name" value="NAGLU_N"/>
    <property type="match status" value="1"/>
</dbReference>
<feature type="domain" description="Alpha-N-acetylglucosaminidase C-terminal" evidence="7">
    <location>
        <begin position="702"/>
        <end position="974"/>
    </location>
</feature>
<gene>
    <name evidence="8" type="ORF">Pfra01_000285100</name>
</gene>
<keyword evidence="9" id="KW-1185">Reference proteome</keyword>
<name>A0A9W6TWM7_9STRA</name>
<evidence type="ECO:0000256" key="4">
    <source>
        <dbReference type="SAM" id="MobiDB-lite"/>
    </source>
</evidence>
<dbReference type="InterPro" id="IPR013892">
    <property type="entry name" value="Cyt_c_biogenesis_Cmc1-like"/>
</dbReference>
<sequence>MKVLNRCVESSEGRHNRSEDCEPDRVQLQQNNIRELLVELFPAREEGVNDGANKSTNESLPCLVRGQPQEWRLDKLPAKELAAEERKAIIADDQRDREEEPEEPWTQIDALVCIHNEQQSDYSTSCRTIEDVCEDVFHLEDDQTQRHNGPRILSCTSTASQFPLIPTFQLIGKTSRTYPSGTCTAITKQPARTFLEAEHGHDEEHGVHAERDPRVVAQVVHDGRRHEADLAALDECAERVTVVVEQRHDEPHPLPHAQTHQSVSGSSSLPPQQQQQQQQQQRRTCTERNHGMFFSAAARLEIAASSATAMAYGLQWYLKTALHTQTDWDDHKLQLPDVLPKVDKPVRHKRSAKFSYYQNVCTASYSSWAWGWRKWEKHIDWMALNGINMPLAFTGQEKVWQNTFQKHYNVSSAGLSKFFAGSAFLAWGRMGNLRGSWVKGPLPQDFIDGQYELQLKILERMREFGMVPALPAFAGHVPEELKTLFPNAKFTRSPNWGGFSNEFCCVYMLDPQDPLYHEIGKTFLEEQRALYSYTSSLYQCDTYNEMDPDFTDPSKLQAASRAVIDSMTAADPNAVWLIQGWLFVNSPNYWTKERVKTYLDGVPNDKMIILDLYSEVRPVWNKMDNYFGKSWVYCVLHNFGGNTGMRGDLPTLGMAPILANHASNGTMIGVGLTMEGIFQNYVVYDLTLQMAWVDAPLDMDEWVPNFAAQRYHSQDAHTERAWGFLLQSVYNRTLGYGGVTKSLICLIPHWKLVRDGFMPTLITYDPMDIARAWKELLMAGAELHAVDTYRHDLVDVTRQFLSDDFMAQYLHLKIMYTNKEAPADQLCAWTDRMLVTIERLDEILATNDDFLLGNWIADARALADGVNTSEKVALQEYYEYEARNQVTRWGDNNSESIHDYAGKEWSGLVNGYYLPRWRMWLTEVCQSYTQKRDINEAALKKARIDFELQWQLSHESYPTTTTGDTLVVSKRIFDEFAGQGVAQAPWSWRLAGRLTLTLNGVINWLRAQKLKQELSDIAISKCHSVAEKFAECAKANGLMVAFKCRDHNKALNACLHQYTNDEQFELYRQKREKELLAEEKAN</sequence>
<dbReference type="PROSITE" id="PS51808">
    <property type="entry name" value="CHCH"/>
    <property type="match status" value="1"/>
</dbReference>
<feature type="region of interest" description="Disordered" evidence="4">
    <location>
        <begin position="251"/>
        <end position="286"/>
    </location>
</feature>
<comment type="caution">
    <text evidence="8">The sequence shown here is derived from an EMBL/GenBank/DDBJ whole genome shotgun (WGS) entry which is preliminary data.</text>
</comment>
<evidence type="ECO:0000256" key="3">
    <source>
        <dbReference type="ARBA" id="ARBA00023157"/>
    </source>
</evidence>
<dbReference type="Gene3D" id="3.30.379.10">
    <property type="entry name" value="Chitobiase/beta-hexosaminidase domain 2-like"/>
    <property type="match status" value="1"/>
</dbReference>
<accession>A0A9W6TWM7</accession>
<dbReference type="AlphaFoldDB" id="A0A9W6TWM7"/>
<dbReference type="InterPro" id="IPR029018">
    <property type="entry name" value="Hex-like_dom2"/>
</dbReference>
<feature type="compositionally biased region" description="Polar residues" evidence="4">
    <location>
        <begin position="258"/>
        <end position="271"/>
    </location>
</feature>
<evidence type="ECO:0000256" key="1">
    <source>
        <dbReference type="ARBA" id="ARBA00007347"/>
    </source>
</evidence>
<evidence type="ECO:0000259" key="7">
    <source>
        <dbReference type="Pfam" id="PF12972"/>
    </source>
</evidence>
<evidence type="ECO:0000313" key="8">
    <source>
        <dbReference type="EMBL" id="GMF21444.1"/>
    </source>
</evidence>
<reference evidence="8" key="1">
    <citation type="submission" date="2023-04" db="EMBL/GenBank/DDBJ databases">
        <title>Phytophthora fragariaefolia NBRC 109709.</title>
        <authorList>
            <person name="Ichikawa N."/>
            <person name="Sato H."/>
            <person name="Tonouchi N."/>
        </authorList>
    </citation>
    <scope>NUCLEOTIDE SEQUENCE</scope>
    <source>
        <strain evidence="8">NBRC 109709</strain>
    </source>
</reference>
<evidence type="ECO:0000259" key="5">
    <source>
        <dbReference type="Pfam" id="PF05089"/>
    </source>
</evidence>
<dbReference type="EMBL" id="BSXT01000227">
    <property type="protein sequence ID" value="GMF21444.1"/>
    <property type="molecule type" value="Genomic_DNA"/>
</dbReference>
<feature type="compositionally biased region" description="Basic and acidic residues" evidence="4">
    <location>
        <begin position="9"/>
        <end position="23"/>
    </location>
</feature>
<proteinExistence type="inferred from homology"/>
<dbReference type="Proteomes" id="UP001165121">
    <property type="component" value="Unassembled WGS sequence"/>
</dbReference>
<dbReference type="Pfam" id="PF08583">
    <property type="entry name" value="Cmc1"/>
    <property type="match status" value="1"/>
</dbReference>
<keyword evidence="3" id="KW-1015">Disulfide bond</keyword>
<dbReference type="InterPro" id="IPR024732">
    <property type="entry name" value="NAGLU_C"/>
</dbReference>
<feature type="compositionally biased region" description="Low complexity" evidence="4">
    <location>
        <begin position="272"/>
        <end position="281"/>
    </location>
</feature>
<evidence type="ECO:0000259" key="6">
    <source>
        <dbReference type="Pfam" id="PF12971"/>
    </source>
</evidence>
<organism evidence="8 9">
    <name type="scientific">Phytophthora fragariaefolia</name>
    <dbReference type="NCBI Taxonomy" id="1490495"/>
    <lineage>
        <taxon>Eukaryota</taxon>
        <taxon>Sar</taxon>
        <taxon>Stramenopiles</taxon>
        <taxon>Oomycota</taxon>
        <taxon>Peronosporomycetes</taxon>
        <taxon>Peronosporales</taxon>
        <taxon>Peronosporaceae</taxon>
        <taxon>Phytophthora</taxon>
    </lineage>
</organism>
<dbReference type="InterPro" id="IPR024240">
    <property type="entry name" value="NAGLU_N"/>
</dbReference>
<feature type="domain" description="Alpha-N-acetylglucosaminidase N-terminal" evidence="6">
    <location>
        <begin position="296"/>
        <end position="340"/>
    </location>
</feature>
<comment type="similarity">
    <text evidence="1">Belongs to the CMC family.</text>
</comment>
<evidence type="ECO:0000313" key="9">
    <source>
        <dbReference type="Proteomes" id="UP001165121"/>
    </source>
</evidence>
<dbReference type="Gene3D" id="1.20.120.670">
    <property type="entry name" value="N-acetyl-b-d-glucoasminidase"/>
    <property type="match status" value="1"/>
</dbReference>
<dbReference type="InterPro" id="IPR007781">
    <property type="entry name" value="NAGLU"/>
</dbReference>
<dbReference type="PANTHER" id="PTHR12872">
    <property type="entry name" value="ALPHA-N-ACETYLGLUCOSAMINIDASE"/>
    <property type="match status" value="1"/>
</dbReference>
<dbReference type="Pfam" id="PF12972">
    <property type="entry name" value="NAGLU_C"/>
    <property type="match status" value="1"/>
</dbReference>
<dbReference type="InterPro" id="IPR024733">
    <property type="entry name" value="NAGLU_tim-barrel"/>
</dbReference>
<dbReference type="PANTHER" id="PTHR12872:SF1">
    <property type="entry name" value="ALPHA-N-ACETYLGLUCOSAMINIDASE"/>
    <property type="match status" value="1"/>
</dbReference>
<keyword evidence="2" id="KW-0378">Hydrolase</keyword>
<dbReference type="Pfam" id="PF05089">
    <property type="entry name" value="NAGLU"/>
    <property type="match status" value="1"/>
</dbReference>
<protein>
    <submittedName>
        <fullName evidence="8">Unnamed protein product</fullName>
    </submittedName>
</protein>
<dbReference type="Gene3D" id="3.20.20.80">
    <property type="entry name" value="Glycosidases"/>
    <property type="match status" value="1"/>
</dbReference>